<sequence length="92" mass="10471">MEPFNIRIQQNDKDVTLTVLPEGNYFKLIYFGGIIGAIRESNGAWELLPEEEIEPGGLPFYDYKKGLIDQPELTLNLPKINQIAAEIENIIH</sequence>
<dbReference type="Proteomes" id="UP000199666">
    <property type="component" value="Unassembled WGS sequence"/>
</dbReference>
<keyword evidence="2" id="KW-1185">Reference proteome</keyword>
<evidence type="ECO:0000313" key="1">
    <source>
        <dbReference type="EMBL" id="SFH02064.1"/>
    </source>
</evidence>
<accession>A0A1I2WLG6</accession>
<gene>
    <name evidence="1" type="ORF">SAMN04489864_104135</name>
</gene>
<proteinExistence type="predicted"/>
<evidence type="ECO:0000313" key="2">
    <source>
        <dbReference type="Proteomes" id="UP000199666"/>
    </source>
</evidence>
<organism evidence="1 2">
    <name type="scientific">Pedobacter insulae</name>
    <dbReference type="NCBI Taxonomy" id="414048"/>
    <lineage>
        <taxon>Bacteria</taxon>
        <taxon>Pseudomonadati</taxon>
        <taxon>Bacteroidota</taxon>
        <taxon>Sphingobacteriia</taxon>
        <taxon>Sphingobacteriales</taxon>
        <taxon>Sphingobacteriaceae</taxon>
        <taxon>Pedobacter</taxon>
    </lineage>
</organism>
<protein>
    <submittedName>
        <fullName evidence="1">Uncharacterized protein</fullName>
    </submittedName>
</protein>
<dbReference type="RefSeq" id="WP_090993093.1">
    <property type="nucleotide sequence ID" value="NZ_FOPP01000004.1"/>
</dbReference>
<reference evidence="1 2" key="1">
    <citation type="submission" date="2016-10" db="EMBL/GenBank/DDBJ databases">
        <authorList>
            <person name="de Groot N.N."/>
        </authorList>
    </citation>
    <scope>NUCLEOTIDE SEQUENCE [LARGE SCALE GENOMIC DNA]</scope>
    <source>
        <strain evidence="1 2">DSM 18684</strain>
    </source>
</reference>
<name>A0A1I2WLG6_9SPHI</name>
<dbReference type="EMBL" id="FOPP01000004">
    <property type="protein sequence ID" value="SFH02064.1"/>
    <property type="molecule type" value="Genomic_DNA"/>
</dbReference>
<dbReference type="OrthoDB" id="770102at2"/>
<dbReference type="STRING" id="414048.SAMN04489864_104135"/>
<dbReference type="AlphaFoldDB" id="A0A1I2WLG6"/>